<evidence type="ECO:0000313" key="1">
    <source>
        <dbReference type="EMBL" id="KAI0527581.1"/>
    </source>
</evidence>
<accession>A0A8T3C3H3</accession>
<sequence>MASDRIMEHYYHNLQHNYIQNCRDQQKGLSHSMGAFDRPKTTQNSFLTEAEDSSIYNYSKLNIIFRAKQ</sequence>
<reference evidence="1" key="1">
    <citation type="journal article" date="2022" name="Front. Genet.">
        <title>Chromosome-Scale Assembly of the Dendrobium nobile Genome Provides Insights Into the Molecular Mechanism of the Biosynthesis of the Medicinal Active Ingredient of Dendrobium.</title>
        <authorList>
            <person name="Xu Q."/>
            <person name="Niu S.-C."/>
            <person name="Li K.-L."/>
            <person name="Zheng P.-J."/>
            <person name="Zhang X.-J."/>
            <person name="Jia Y."/>
            <person name="Liu Y."/>
            <person name="Niu Y.-X."/>
            <person name="Yu L.-H."/>
            <person name="Chen D.-F."/>
            <person name="Zhang G.-Q."/>
        </authorList>
    </citation>
    <scope>NUCLEOTIDE SEQUENCE</scope>
    <source>
        <tissue evidence="1">Leaf</tissue>
    </source>
</reference>
<organism evidence="1 2">
    <name type="scientific">Dendrobium nobile</name>
    <name type="common">Orchid</name>
    <dbReference type="NCBI Taxonomy" id="94219"/>
    <lineage>
        <taxon>Eukaryota</taxon>
        <taxon>Viridiplantae</taxon>
        <taxon>Streptophyta</taxon>
        <taxon>Embryophyta</taxon>
        <taxon>Tracheophyta</taxon>
        <taxon>Spermatophyta</taxon>
        <taxon>Magnoliopsida</taxon>
        <taxon>Liliopsida</taxon>
        <taxon>Asparagales</taxon>
        <taxon>Orchidaceae</taxon>
        <taxon>Epidendroideae</taxon>
        <taxon>Malaxideae</taxon>
        <taxon>Dendrobiinae</taxon>
        <taxon>Dendrobium</taxon>
    </lineage>
</organism>
<proteinExistence type="predicted"/>
<protein>
    <submittedName>
        <fullName evidence="1">Uncharacterized protein</fullName>
    </submittedName>
</protein>
<name>A0A8T3C3H3_DENNO</name>
<keyword evidence="2" id="KW-1185">Reference proteome</keyword>
<comment type="caution">
    <text evidence="1">The sequence shown here is derived from an EMBL/GenBank/DDBJ whole genome shotgun (WGS) entry which is preliminary data.</text>
</comment>
<dbReference type="EMBL" id="JAGYWB010000003">
    <property type="protein sequence ID" value="KAI0527581.1"/>
    <property type="molecule type" value="Genomic_DNA"/>
</dbReference>
<dbReference type="Proteomes" id="UP000829196">
    <property type="component" value="Unassembled WGS sequence"/>
</dbReference>
<gene>
    <name evidence="1" type="ORF">KFK09_003186</name>
</gene>
<dbReference type="AlphaFoldDB" id="A0A8T3C3H3"/>
<evidence type="ECO:0000313" key="2">
    <source>
        <dbReference type="Proteomes" id="UP000829196"/>
    </source>
</evidence>